<evidence type="ECO:0000313" key="4">
    <source>
        <dbReference type="Proteomes" id="UP000547444"/>
    </source>
</evidence>
<name>A0A7G8P937_9MYCO</name>
<sequence>MSKRLFSGFEDAGWDHAPWDDEPWFSPAELEILLDPTLSVAEAADRVGCVERDVVALRRIA</sequence>
<keyword evidence="4" id="KW-1185">Reference proteome</keyword>
<dbReference type="Proteomes" id="UP000515498">
    <property type="component" value="Chromosome"/>
</dbReference>
<evidence type="ECO:0000313" key="3">
    <source>
        <dbReference type="Proteomes" id="UP000515498"/>
    </source>
</evidence>
<dbReference type="KEGG" id="mflu:HZU40_21720"/>
<dbReference type="EMBL" id="JAANOW010000001">
    <property type="protein sequence ID" value="NIH96529.1"/>
    <property type="molecule type" value="Genomic_DNA"/>
</dbReference>
<reference evidence="2 3" key="2">
    <citation type="submission" date="2020-07" db="EMBL/GenBank/DDBJ databases">
        <title>Draft genome sequence of four isobutane-metabolizing strains capable of cometabolically degrading diverse ether contaminants.</title>
        <authorList>
            <person name="Chen W."/>
            <person name="Faulkner N."/>
            <person name="Smith C."/>
            <person name="Hyman M."/>
        </authorList>
    </citation>
    <scope>NUCLEOTIDE SEQUENCE [LARGE SCALE GENOMIC DNA]</scope>
    <source>
        <strain evidence="2 3">2A</strain>
    </source>
</reference>
<dbReference type="AlphaFoldDB" id="A0A7G8P937"/>
<dbReference type="Proteomes" id="UP000547444">
    <property type="component" value="Unassembled WGS sequence"/>
</dbReference>
<evidence type="ECO:0000313" key="2">
    <source>
        <dbReference type="EMBL" id="QNJ90853.1"/>
    </source>
</evidence>
<accession>A0A7G8P937</accession>
<dbReference type="EMBL" id="CP059894">
    <property type="protein sequence ID" value="QNJ90853.1"/>
    <property type="molecule type" value="Genomic_DNA"/>
</dbReference>
<gene>
    <name evidence="1" type="ORF">FHU31_003485</name>
    <name evidence="2" type="ORF">HZU40_21720</name>
</gene>
<dbReference type="RefSeq" id="WP_090361040.1">
    <property type="nucleotide sequence ID" value="NZ_CP059894.1"/>
</dbReference>
<reference evidence="1 4" key="1">
    <citation type="submission" date="2020-03" db="EMBL/GenBank/DDBJ databases">
        <title>Sequencing the genomes of 1000 actinobacteria strains.</title>
        <authorList>
            <person name="Klenk H.-P."/>
        </authorList>
    </citation>
    <scope>NUCLEOTIDE SEQUENCE [LARGE SCALE GENOMIC DNA]</scope>
    <source>
        <strain evidence="1 4">DSM 44556</strain>
    </source>
</reference>
<evidence type="ECO:0000313" key="1">
    <source>
        <dbReference type="EMBL" id="NIH96529.1"/>
    </source>
</evidence>
<protein>
    <submittedName>
        <fullName evidence="2">Uncharacterized protein</fullName>
    </submittedName>
</protein>
<organism evidence="2 3">
    <name type="scientific">Mycolicibacterium fluoranthenivorans</name>
    <dbReference type="NCBI Taxonomy" id="258505"/>
    <lineage>
        <taxon>Bacteria</taxon>
        <taxon>Bacillati</taxon>
        <taxon>Actinomycetota</taxon>
        <taxon>Actinomycetes</taxon>
        <taxon>Mycobacteriales</taxon>
        <taxon>Mycobacteriaceae</taxon>
        <taxon>Mycolicibacterium</taxon>
    </lineage>
</organism>
<proteinExistence type="predicted"/>